<gene>
    <name evidence="3" type="ORF">H8R05_10965</name>
</gene>
<feature type="chain" id="PRO_5047130216" evidence="1">
    <location>
        <begin position="28"/>
        <end position="363"/>
    </location>
</feature>
<feature type="domain" description="DUF4097" evidence="2">
    <location>
        <begin position="97"/>
        <end position="309"/>
    </location>
</feature>
<sequence>MKTRRMPAFLLAAAAALSMSLSAAALAAGAADVHENVLPPAPSADASSYAVALDGEQMLFGPADWRLEGNPFAAAASKYASDETVHLQTLPADGVSRLAVNAALCGVVVEPSGTGSFELDTVGASGPISARLTLSGGTLTLTARGSTGLRYLCTREDARVNTVLLRVPAQRYFSLTLSARDALVHAYGEAVGSVGGSADGGMLYVTAEKLSARCTMTCTNGDVVIEADEITGKQDIQTDNGDIAVIAGKVGGELYFRSENGDIAVRAETLGRATITTQNGDLLLDVKELTRDTYLKDLNGDVRVNFRKEPQDLDFVFSGGNFDEIRLPRGWDGGVTLGSGEPKFTLRTENGEVRVTFGKLETP</sequence>
<keyword evidence="4" id="KW-1185">Reference proteome</keyword>
<dbReference type="Proteomes" id="UP000602181">
    <property type="component" value="Unassembled WGS sequence"/>
</dbReference>
<dbReference type="Pfam" id="PF13349">
    <property type="entry name" value="DUF4097"/>
    <property type="match status" value="1"/>
</dbReference>
<name>A0ABR7AG50_9FIRM</name>
<evidence type="ECO:0000256" key="1">
    <source>
        <dbReference type="SAM" id="SignalP"/>
    </source>
</evidence>
<keyword evidence="1" id="KW-0732">Signal</keyword>
<protein>
    <submittedName>
        <fullName evidence="3">DUF4097 family beta strand repeat protein</fullName>
    </submittedName>
</protein>
<comment type="caution">
    <text evidence="3">The sequence shown here is derived from an EMBL/GenBank/DDBJ whole genome shotgun (WGS) entry which is preliminary data.</text>
</comment>
<feature type="signal peptide" evidence="1">
    <location>
        <begin position="1"/>
        <end position="27"/>
    </location>
</feature>
<organism evidence="3 4">
    <name type="scientific">Anaerotruncus massiliensis</name>
    <name type="common">ex Togo et al. 2019</name>
    <dbReference type="NCBI Taxonomy" id="1673720"/>
    <lineage>
        <taxon>Bacteria</taxon>
        <taxon>Bacillati</taxon>
        <taxon>Bacillota</taxon>
        <taxon>Clostridia</taxon>
        <taxon>Eubacteriales</taxon>
        <taxon>Oscillospiraceae</taxon>
        <taxon>Anaerotruncus</taxon>
    </lineage>
</organism>
<evidence type="ECO:0000313" key="3">
    <source>
        <dbReference type="EMBL" id="MBC3939431.1"/>
    </source>
</evidence>
<evidence type="ECO:0000313" key="4">
    <source>
        <dbReference type="Proteomes" id="UP000602181"/>
    </source>
</evidence>
<dbReference type="InterPro" id="IPR025164">
    <property type="entry name" value="Toastrack_DUF4097"/>
</dbReference>
<reference evidence="3 4" key="1">
    <citation type="submission" date="2020-08" db="EMBL/GenBank/DDBJ databases">
        <authorList>
            <person name="Liu C."/>
            <person name="Sun Q."/>
        </authorList>
    </citation>
    <scope>NUCLEOTIDE SEQUENCE [LARGE SCALE GENOMIC DNA]</scope>
    <source>
        <strain evidence="3 4">22A2-44</strain>
    </source>
</reference>
<evidence type="ECO:0000259" key="2">
    <source>
        <dbReference type="Pfam" id="PF13349"/>
    </source>
</evidence>
<accession>A0ABR7AG50</accession>
<dbReference type="RefSeq" id="WP_147437556.1">
    <property type="nucleotide sequence ID" value="NZ_JACOIH010000021.1"/>
</dbReference>
<proteinExistence type="predicted"/>
<dbReference type="EMBL" id="JACOIH010000021">
    <property type="protein sequence ID" value="MBC3939431.1"/>
    <property type="molecule type" value="Genomic_DNA"/>
</dbReference>